<feature type="region of interest" description="Disordered" evidence="1">
    <location>
        <begin position="47"/>
        <end position="102"/>
    </location>
</feature>
<reference evidence="2 3" key="1">
    <citation type="journal article" date="2012" name="J. Bacteriol.">
        <title>Draft Genome Sequence Determination for Cystic Fibrosis and Chronic Granulomatous Disease Burkholderia multivorans Isolates.</title>
        <authorList>
            <person name="Varga J.J."/>
            <person name="Losada L."/>
            <person name="Zelazny A.M."/>
            <person name="Brinkac L."/>
            <person name="Harkins D."/>
            <person name="Radune D."/>
            <person name="Hostetler J."/>
            <person name="Sampaio E.P."/>
            <person name="Ronning C.M."/>
            <person name="Nierman W.C."/>
            <person name="Greenberg D.E."/>
            <person name="Holland S.M."/>
            <person name="Goldberg J.B."/>
        </authorList>
    </citation>
    <scope>NUCLEOTIDE SEQUENCE [LARGE SCALE GENOMIC DNA]</scope>
    <source>
        <strain evidence="2 3">CGD2</strain>
    </source>
</reference>
<sequence>MYAALAPIPAEPWDALTAERRIVDRAPTPAGAAGREPLCDACATMHASGAPLREHRRPMRRRAYSPTHRPPTENRSISPPFRRPRNRPRHPRAQIVALTNPI</sequence>
<protein>
    <submittedName>
        <fullName evidence="2">Uncharacterized protein</fullName>
    </submittedName>
</protein>
<feature type="compositionally biased region" description="Basic residues" evidence="1">
    <location>
        <begin position="54"/>
        <end position="63"/>
    </location>
</feature>
<organism evidence="2 3">
    <name type="scientific">Burkholderia multivorans CGD2</name>
    <dbReference type="NCBI Taxonomy" id="513052"/>
    <lineage>
        <taxon>Bacteria</taxon>
        <taxon>Pseudomonadati</taxon>
        <taxon>Pseudomonadota</taxon>
        <taxon>Betaproteobacteria</taxon>
        <taxon>Burkholderiales</taxon>
        <taxon>Burkholderiaceae</taxon>
        <taxon>Burkholderia</taxon>
        <taxon>Burkholderia cepacia complex</taxon>
    </lineage>
</organism>
<evidence type="ECO:0000256" key="1">
    <source>
        <dbReference type="SAM" id="MobiDB-lite"/>
    </source>
</evidence>
<dbReference type="EMBL" id="ACFC01000009">
    <property type="protein sequence ID" value="EEE05527.1"/>
    <property type="molecule type" value="Genomic_DNA"/>
</dbReference>
<dbReference type="Proteomes" id="UP000004535">
    <property type="component" value="Unassembled WGS sequence"/>
</dbReference>
<feature type="compositionally biased region" description="Basic residues" evidence="1">
    <location>
        <begin position="82"/>
        <end position="92"/>
    </location>
</feature>
<dbReference type="AlphaFoldDB" id="B9BUN0"/>
<accession>B9BUN0</accession>
<evidence type="ECO:0000313" key="3">
    <source>
        <dbReference type="Proteomes" id="UP000004535"/>
    </source>
</evidence>
<comment type="caution">
    <text evidence="2">The sequence shown here is derived from an EMBL/GenBank/DDBJ whole genome shotgun (WGS) entry which is preliminary data.</text>
</comment>
<name>B9BUN0_9BURK</name>
<gene>
    <name evidence="2" type="ORF">BURMUCGD2_3770</name>
</gene>
<evidence type="ECO:0000313" key="2">
    <source>
        <dbReference type="EMBL" id="EEE05527.1"/>
    </source>
</evidence>
<proteinExistence type="predicted"/>